<dbReference type="Gene3D" id="3.40.50.11210">
    <property type="entry name" value="Rap/Ran-GAP"/>
    <property type="match status" value="1"/>
</dbReference>
<reference evidence="5" key="2">
    <citation type="submission" date="2025-08" db="UniProtKB">
        <authorList>
            <consortium name="Ensembl"/>
        </authorList>
    </citation>
    <scope>IDENTIFICATION</scope>
</reference>
<dbReference type="GO" id="GO:0005096">
    <property type="term" value="F:GTPase activator activity"/>
    <property type="evidence" value="ECO:0007669"/>
    <property type="project" value="UniProtKB-KW"/>
</dbReference>
<accession>A0AAR2LJC5</accession>
<protein>
    <recommendedName>
        <fullName evidence="4">Rap-GAP domain-containing protein</fullName>
    </recommendedName>
</protein>
<comment type="function">
    <text evidence="2">GTPase activator for the nuclear Ras-related regulatory protein RAP-1A (KREV-1), converting it to the putatively inactive GDP-bound state.</text>
</comment>
<dbReference type="Ensembl" id="ENSPNAT00000077380.1">
    <property type="protein sequence ID" value="ENSPNAP00000076658.1"/>
    <property type="gene ID" value="ENSPNAG00000003239.2"/>
</dbReference>
<evidence type="ECO:0000256" key="2">
    <source>
        <dbReference type="ARBA" id="ARBA00057316"/>
    </source>
</evidence>
<dbReference type="GO" id="GO:0005886">
    <property type="term" value="C:plasma membrane"/>
    <property type="evidence" value="ECO:0007669"/>
    <property type="project" value="TreeGrafter"/>
</dbReference>
<dbReference type="Gene3D" id="6.10.140.210">
    <property type="match status" value="1"/>
</dbReference>
<dbReference type="Pfam" id="PF02145">
    <property type="entry name" value="Rap_GAP"/>
    <property type="match status" value="1"/>
</dbReference>
<feature type="compositionally biased region" description="Polar residues" evidence="3">
    <location>
        <begin position="457"/>
        <end position="485"/>
    </location>
</feature>
<evidence type="ECO:0000313" key="5">
    <source>
        <dbReference type="Ensembl" id="ENSPNAP00000076658.1"/>
    </source>
</evidence>
<evidence type="ECO:0000313" key="6">
    <source>
        <dbReference type="Proteomes" id="UP001501920"/>
    </source>
</evidence>
<evidence type="ECO:0000259" key="4">
    <source>
        <dbReference type="PROSITE" id="PS50085"/>
    </source>
</evidence>
<dbReference type="InterPro" id="IPR050989">
    <property type="entry name" value="Rap1_Ran_GAP"/>
</dbReference>
<feature type="region of interest" description="Disordered" evidence="3">
    <location>
        <begin position="435"/>
        <end position="535"/>
    </location>
</feature>
<dbReference type="GeneTree" id="ENSGT00940000165230"/>
<evidence type="ECO:0000256" key="1">
    <source>
        <dbReference type="ARBA" id="ARBA00022468"/>
    </source>
</evidence>
<dbReference type="PANTHER" id="PTHR15711:SF66">
    <property type="entry name" value="RAP1 GTPASE-ACTIVATING PROTEIN 2"/>
    <property type="match status" value="1"/>
</dbReference>
<name>A0AAR2LJC5_PYGNA</name>
<dbReference type="AlphaFoldDB" id="A0AAR2LJC5"/>
<reference evidence="5" key="3">
    <citation type="submission" date="2025-09" db="UniProtKB">
        <authorList>
            <consortium name="Ensembl"/>
        </authorList>
    </citation>
    <scope>IDENTIFICATION</scope>
</reference>
<keyword evidence="1" id="KW-0343">GTPase activation</keyword>
<proteinExistence type="predicted"/>
<dbReference type="FunFam" id="3.40.50.11210:FF:000003">
    <property type="entry name" value="RAP1 GTPase activating protein 2"/>
    <property type="match status" value="1"/>
</dbReference>
<dbReference type="GO" id="GO:0005737">
    <property type="term" value="C:cytoplasm"/>
    <property type="evidence" value="ECO:0007669"/>
    <property type="project" value="TreeGrafter"/>
</dbReference>
<dbReference type="Pfam" id="PF21022">
    <property type="entry name" value="Rap-GAP_dimer"/>
    <property type="match status" value="1"/>
</dbReference>
<dbReference type="InterPro" id="IPR035974">
    <property type="entry name" value="Rap/Ran-GAP_sf"/>
</dbReference>
<sequence>LEKVDEMRPGPQRVKVCRVLQQGAPYPQVILPQFGGYWIEDPEASAITPNTWENSCNYEEDGEGTNPGGEFGYRLESNYAIRAYRKHFLGREHLNFYCTASNHGNLILSLRQEETKDQEYLHIILRTPSKTIYDRISLAGLTELPSVPQLAKLLCEDIVGLRFSPVLYPRGSQLIVSYDEHEVNNTFKFGVIYQKFGQTSEEELFGNSEETPAFTEFLQVLGDCIELQDFKGFRGGLDVCHGQTGSQSVYTVFRGQELMFHVSTKLPYTEGDTQQLQRKRHIGNDIVAAVFQEEATPFVPDMIASNFLHAYILVQVENPCTDSTTYKVSVTARDDVPQFGPPLPNPPVFKKGPEFREFLLTKLINAELACYRSDRFAKLEERTRTALLDNLHNELHKQTQAMLGHAVSSEEERMENGGHGGILESIKRAMRVRSHSMDTMVGSQKHSRSSAGGGVPTSLSGAGLTHSSAECNKISSPVSSTTKSPLKSPVKRRSGLFPRLHTSMDGQSDRSTRSLDSGHLSQEVRSETSSNPSSPEICLSKDRYCHTLPHMHSCPRFLPACIIYGKLAFFVYMLFIDHISS</sequence>
<evidence type="ECO:0000256" key="3">
    <source>
        <dbReference type="SAM" id="MobiDB-lite"/>
    </source>
</evidence>
<reference evidence="5 6" key="1">
    <citation type="submission" date="2020-10" db="EMBL/GenBank/DDBJ databases">
        <title>Pygocentrus nattereri (red-bellied piranha) genome, fPygNat1, primary haplotype.</title>
        <authorList>
            <person name="Myers G."/>
            <person name="Meyer A."/>
            <person name="Karagic N."/>
            <person name="Pippel M."/>
            <person name="Winkler S."/>
            <person name="Tracey A."/>
            <person name="Wood J."/>
            <person name="Formenti G."/>
            <person name="Howe K."/>
            <person name="Fedrigo O."/>
            <person name="Jarvis E.D."/>
        </authorList>
    </citation>
    <scope>NUCLEOTIDE SEQUENCE [LARGE SCALE GENOMIC DNA]</scope>
</reference>
<feature type="domain" description="Rap-GAP" evidence="4">
    <location>
        <begin position="175"/>
        <end position="391"/>
    </location>
</feature>
<dbReference type="PANTHER" id="PTHR15711">
    <property type="entry name" value="RAP GTPASE-ACTIVATING PROTEIN"/>
    <property type="match status" value="1"/>
</dbReference>
<dbReference type="SUPFAM" id="SSF111347">
    <property type="entry name" value="Rap/Ran-GAP"/>
    <property type="match status" value="1"/>
</dbReference>
<dbReference type="GO" id="GO:0051056">
    <property type="term" value="P:regulation of small GTPase mediated signal transduction"/>
    <property type="evidence" value="ECO:0007669"/>
    <property type="project" value="InterPro"/>
</dbReference>
<organism evidence="5 6">
    <name type="scientific">Pygocentrus nattereri</name>
    <name type="common">Red-bellied piranha</name>
    <dbReference type="NCBI Taxonomy" id="42514"/>
    <lineage>
        <taxon>Eukaryota</taxon>
        <taxon>Metazoa</taxon>
        <taxon>Chordata</taxon>
        <taxon>Craniata</taxon>
        <taxon>Vertebrata</taxon>
        <taxon>Euteleostomi</taxon>
        <taxon>Actinopterygii</taxon>
        <taxon>Neopterygii</taxon>
        <taxon>Teleostei</taxon>
        <taxon>Ostariophysi</taxon>
        <taxon>Characiformes</taxon>
        <taxon>Characoidei</taxon>
        <taxon>Pygocentrus</taxon>
    </lineage>
</organism>
<keyword evidence="6" id="KW-1185">Reference proteome</keyword>
<dbReference type="PROSITE" id="PS50085">
    <property type="entry name" value="RAPGAP"/>
    <property type="match status" value="1"/>
</dbReference>
<dbReference type="Proteomes" id="UP001501920">
    <property type="component" value="Chromosome 16"/>
</dbReference>
<dbReference type="InterPro" id="IPR000331">
    <property type="entry name" value="Rap/Ran_GAP_dom"/>
</dbReference>